<protein>
    <submittedName>
        <fullName evidence="2">Uncharacterized protein</fullName>
    </submittedName>
</protein>
<sequence>MTNINQKNATPETRIEVEELNMKPQEATSLVGSVEMPYQIDVTPVLREQPNSPFAIALSIAVVLGAIATLLKTIKSQ</sequence>
<dbReference type="Proteomes" id="UP001302120">
    <property type="component" value="Unassembled WGS sequence"/>
</dbReference>
<keyword evidence="1" id="KW-0472">Membrane</keyword>
<accession>A0ABU5UDE3</accession>
<reference evidence="2 3" key="1">
    <citation type="submission" date="2023-12" db="EMBL/GenBank/DDBJ databases">
        <title>Baltic Sea Cyanobacteria.</title>
        <authorList>
            <person name="Delbaje E."/>
            <person name="Fewer D.P."/>
            <person name="Shishido T.K."/>
        </authorList>
    </citation>
    <scope>NUCLEOTIDE SEQUENCE [LARGE SCALE GENOMIC DNA]</scope>
    <source>
        <strain evidence="2 3">UHCC-0300</strain>
    </source>
</reference>
<comment type="caution">
    <text evidence="2">The sequence shown here is derived from an EMBL/GenBank/DDBJ whole genome shotgun (WGS) entry which is preliminary data.</text>
</comment>
<dbReference type="RefSeq" id="WP_323195885.1">
    <property type="nucleotide sequence ID" value="NZ_JAYGHG010000011.1"/>
</dbReference>
<name>A0ABU5UDE3_9CYAN</name>
<keyword evidence="3" id="KW-1185">Reference proteome</keyword>
<evidence type="ECO:0000313" key="3">
    <source>
        <dbReference type="Proteomes" id="UP001302120"/>
    </source>
</evidence>
<organism evidence="2 3">
    <name type="scientific">Nodularia harveyana UHCC-0300</name>
    <dbReference type="NCBI Taxonomy" id="2974287"/>
    <lineage>
        <taxon>Bacteria</taxon>
        <taxon>Bacillati</taxon>
        <taxon>Cyanobacteriota</taxon>
        <taxon>Cyanophyceae</taxon>
        <taxon>Nostocales</taxon>
        <taxon>Nodulariaceae</taxon>
        <taxon>Nodularia</taxon>
    </lineage>
</organism>
<keyword evidence="1" id="KW-1133">Transmembrane helix</keyword>
<evidence type="ECO:0000256" key="1">
    <source>
        <dbReference type="SAM" id="Phobius"/>
    </source>
</evidence>
<keyword evidence="1" id="KW-0812">Transmembrane</keyword>
<dbReference type="EMBL" id="JAYGHG010000011">
    <property type="protein sequence ID" value="MEA5581552.1"/>
    <property type="molecule type" value="Genomic_DNA"/>
</dbReference>
<proteinExistence type="predicted"/>
<evidence type="ECO:0000313" key="2">
    <source>
        <dbReference type="EMBL" id="MEA5581552.1"/>
    </source>
</evidence>
<feature type="transmembrane region" description="Helical" evidence="1">
    <location>
        <begin position="54"/>
        <end position="71"/>
    </location>
</feature>
<gene>
    <name evidence="2" type="ORF">VB620_09385</name>
</gene>